<feature type="domain" description="Probable transposase IS891/IS1136/IS1341" evidence="8">
    <location>
        <begin position="199"/>
        <end position="306"/>
    </location>
</feature>
<evidence type="ECO:0000256" key="5">
    <source>
        <dbReference type="ARBA" id="ARBA00022833"/>
    </source>
</evidence>
<sequence>MTIIRGHIIRLDPTNKQVTHFSKACGVARLAYNWALAEWKRQYKQDKQYRDECLKNGIKIDKSKLNSPSQGKLRKQLNAIKRTQFPFMLEVTKCSPQLAIMQLGDAFKRFFKGESKYPQFRKKGDDDRFSLSNDQFKLKTINNKPYIQIPNLGLVRMRENLRFDGKILSAKVFTKGGSWFVSIAVELDSNTQAKQLKTNQTLKTGNAVGIDLGIANLATLSTGEKIQAPKPLKNKLKKLQRLSKQLSRKQKGSNNREKAKTKLSRLHYKISCIRKDFTHKLTTQLVKSYDVICIENLNVKGMVKNRQLSRAISDLGFYEFKRQLIYKANQWCKTIKELDRFYPSSKACSNCGFIMAKENLTLAVRHWICPSCHANHDRDINASINILNQADKVLTLS</sequence>
<proteinExistence type="inferred from homology"/>
<dbReference type="NCBIfam" id="TIGR01766">
    <property type="entry name" value="IS200/IS605 family accessory protein TnpB-like domain"/>
    <property type="match status" value="1"/>
</dbReference>
<evidence type="ECO:0000259" key="9">
    <source>
        <dbReference type="Pfam" id="PF07282"/>
    </source>
</evidence>
<dbReference type="GO" id="GO:0032196">
    <property type="term" value="P:transposition"/>
    <property type="evidence" value="ECO:0007669"/>
    <property type="project" value="UniProtKB-KW"/>
</dbReference>
<gene>
    <name evidence="11" type="ORF">NCTC9426_01514</name>
</gene>
<dbReference type="InterPro" id="IPR010095">
    <property type="entry name" value="Cas12f1-like_TNB"/>
</dbReference>
<dbReference type="Proteomes" id="UP000254133">
    <property type="component" value="Unassembled WGS sequence"/>
</dbReference>
<evidence type="ECO:0000256" key="4">
    <source>
        <dbReference type="ARBA" id="ARBA00022723"/>
    </source>
</evidence>
<evidence type="ECO:0000256" key="3">
    <source>
        <dbReference type="ARBA" id="ARBA00022578"/>
    </source>
</evidence>
<dbReference type="GO" id="GO:0006310">
    <property type="term" value="P:DNA recombination"/>
    <property type="evidence" value="ECO:0007669"/>
    <property type="project" value="UniProtKB-KW"/>
</dbReference>
<keyword evidence="7" id="KW-0233">DNA recombination</keyword>
<evidence type="ECO:0000313" key="12">
    <source>
        <dbReference type="Proteomes" id="UP000254133"/>
    </source>
</evidence>
<comment type="similarity">
    <text evidence="1">In the C-terminal section; belongs to the transposase 35 family.</text>
</comment>
<evidence type="ECO:0000256" key="6">
    <source>
        <dbReference type="ARBA" id="ARBA00023125"/>
    </source>
</evidence>
<feature type="domain" description="Cas12f1-like TNB" evidence="9">
    <location>
        <begin position="317"/>
        <end position="386"/>
    </location>
</feature>
<keyword evidence="5" id="KW-0862">Zinc</keyword>
<protein>
    <submittedName>
        <fullName evidence="11">Transposase, IS605 OrfB family</fullName>
    </submittedName>
</protein>
<dbReference type="AlphaFoldDB" id="A0A378PS98"/>
<reference evidence="11 12" key="1">
    <citation type="submission" date="2018-06" db="EMBL/GenBank/DDBJ databases">
        <authorList>
            <consortium name="Pathogen Informatics"/>
            <person name="Doyle S."/>
        </authorList>
    </citation>
    <scope>NUCLEOTIDE SEQUENCE [LARGE SCALE GENOMIC DNA]</scope>
    <source>
        <strain evidence="11 12">NCTC9426</strain>
    </source>
</reference>
<accession>A0A378PS98</accession>
<evidence type="ECO:0000256" key="2">
    <source>
        <dbReference type="ARBA" id="ARBA00011044"/>
    </source>
</evidence>
<dbReference type="EMBL" id="UGPZ01000002">
    <property type="protein sequence ID" value="STY91456.1"/>
    <property type="molecule type" value="Genomic_DNA"/>
</dbReference>
<evidence type="ECO:0000259" key="10">
    <source>
        <dbReference type="Pfam" id="PF12323"/>
    </source>
</evidence>
<dbReference type="PANTHER" id="PTHR30405:SF11">
    <property type="entry name" value="RNA-GUIDED DNA ENDONUCLEASE RV2885C-RELATED"/>
    <property type="match status" value="1"/>
</dbReference>
<dbReference type="Pfam" id="PF12323">
    <property type="entry name" value="HTH_OrfB_IS605"/>
    <property type="match status" value="1"/>
</dbReference>
<feature type="domain" description="Transposase putative helix-turn-helix" evidence="10">
    <location>
        <begin position="1"/>
        <end position="47"/>
    </location>
</feature>
<dbReference type="GO" id="GO:0046872">
    <property type="term" value="F:metal ion binding"/>
    <property type="evidence" value="ECO:0007669"/>
    <property type="project" value="UniProtKB-KW"/>
</dbReference>
<organism evidence="11 12">
    <name type="scientific">Moraxella bovis</name>
    <dbReference type="NCBI Taxonomy" id="476"/>
    <lineage>
        <taxon>Bacteria</taxon>
        <taxon>Pseudomonadati</taxon>
        <taxon>Pseudomonadota</taxon>
        <taxon>Gammaproteobacteria</taxon>
        <taxon>Moraxellales</taxon>
        <taxon>Moraxellaceae</taxon>
        <taxon>Moraxella</taxon>
    </lineage>
</organism>
<dbReference type="InterPro" id="IPR051399">
    <property type="entry name" value="RNA-guided_DNA_endo/Transpos"/>
</dbReference>
<name>A0A378PS98_MORBO</name>
<dbReference type="NCBIfam" id="NF040570">
    <property type="entry name" value="guided_TnpB"/>
    <property type="match status" value="1"/>
</dbReference>
<keyword evidence="6" id="KW-0238">DNA-binding</keyword>
<dbReference type="Pfam" id="PF01385">
    <property type="entry name" value="OrfB_IS605"/>
    <property type="match status" value="1"/>
</dbReference>
<keyword evidence="3" id="KW-0815">Transposition</keyword>
<evidence type="ECO:0000256" key="7">
    <source>
        <dbReference type="ARBA" id="ARBA00023172"/>
    </source>
</evidence>
<dbReference type="InterPro" id="IPR021027">
    <property type="entry name" value="Transposase_put_HTH"/>
</dbReference>
<dbReference type="GO" id="GO:0003677">
    <property type="term" value="F:DNA binding"/>
    <property type="evidence" value="ECO:0007669"/>
    <property type="project" value="UniProtKB-KW"/>
</dbReference>
<dbReference type="RefSeq" id="WP_115369284.1">
    <property type="nucleotide sequence ID" value="NZ_UGPZ01000002.1"/>
</dbReference>
<dbReference type="InterPro" id="IPR001959">
    <property type="entry name" value="Transposase"/>
</dbReference>
<dbReference type="PANTHER" id="PTHR30405">
    <property type="entry name" value="TRANSPOSASE"/>
    <property type="match status" value="1"/>
</dbReference>
<evidence type="ECO:0000313" key="11">
    <source>
        <dbReference type="EMBL" id="STY91456.1"/>
    </source>
</evidence>
<evidence type="ECO:0000256" key="1">
    <source>
        <dbReference type="ARBA" id="ARBA00008761"/>
    </source>
</evidence>
<keyword evidence="4" id="KW-0479">Metal-binding</keyword>
<dbReference type="Pfam" id="PF07282">
    <property type="entry name" value="Cas12f1-like_TNB"/>
    <property type="match status" value="1"/>
</dbReference>
<comment type="similarity">
    <text evidence="2">In the N-terminal section; belongs to the transposase 2 family.</text>
</comment>
<evidence type="ECO:0000259" key="8">
    <source>
        <dbReference type="Pfam" id="PF01385"/>
    </source>
</evidence>